<dbReference type="AlphaFoldDB" id="A0AA96ZXG3"/>
<evidence type="ECO:0000313" key="2">
    <source>
        <dbReference type="Proteomes" id="UP001304970"/>
    </source>
</evidence>
<proteinExistence type="predicted"/>
<dbReference type="RefSeq" id="WP_338097625.1">
    <property type="nucleotide sequence ID" value="NZ_CP131061.1"/>
</dbReference>
<keyword evidence="2" id="KW-1185">Reference proteome</keyword>
<dbReference type="EMBL" id="CP131061">
    <property type="protein sequence ID" value="WNY27666.1"/>
    <property type="molecule type" value="Genomic_DNA"/>
</dbReference>
<reference evidence="1 2" key="1">
    <citation type="submission" date="2023-07" db="EMBL/GenBank/DDBJ databases">
        <title>Closed genome sequence of Methanosarcinaceae archaeon Am2.</title>
        <authorList>
            <person name="Poehlein A."/>
            <person name="Protasov E."/>
            <person name="Platt K."/>
            <person name="Reeh H."/>
            <person name="Daniel R."/>
            <person name="Brune A."/>
        </authorList>
    </citation>
    <scope>NUCLEOTIDE SEQUENCE [LARGE SCALE GENOMIC DNA]</scope>
    <source>
        <strain evidence="1 2">Am2</strain>
    </source>
</reference>
<accession>A0AA96ZXG3</accession>
<organism evidence="1 2">
    <name type="scientific">Methanolapillus ohkumae</name>
    <dbReference type="NCBI Taxonomy" id="3028298"/>
    <lineage>
        <taxon>Archaea</taxon>
        <taxon>Methanobacteriati</taxon>
        <taxon>Methanobacteriota</taxon>
        <taxon>Stenosarchaea group</taxon>
        <taxon>Methanomicrobia</taxon>
        <taxon>Methanosarcinales</taxon>
        <taxon>Methanosarcinaceae</taxon>
        <taxon>Methanolapillus</taxon>
    </lineage>
</organism>
<dbReference type="Proteomes" id="UP001304970">
    <property type="component" value="Chromosome"/>
</dbReference>
<gene>
    <name evidence="1" type="ORF">MsAm2_14690</name>
</gene>
<evidence type="ECO:0008006" key="3">
    <source>
        <dbReference type="Google" id="ProtNLM"/>
    </source>
</evidence>
<sequence length="192" mass="22589">MIYPIYPVSETKKNENFFIDANVLLFLYVDDMDQYQNAHKIQVYSDFVKNLQRNGNSLFVSVLNLQEVLHVIEKQEYVNYCKINHSKIKMKSYRRNDNERKDLKIKLGSVLQQIVKNYSIQGGCVTLQEIDKFVSSFDTHLYDPIDFFVIDAQCSKTQCLDQYFNYVTDDSDFKSNFIFKTNPYVNLYTLGG</sequence>
<name>A0AA96ZXG3_9EURY</name>
<protein>
    <recommendedName>
        <fullName evidence="3">PIN domain-containing protein</fullName>
    </recommendedName>
</protein>
<evidence type="ECO:0000313" key="1">
    <source>
        <dbReference type="EMBL" id="WNY27666.1"/>
    </source>
</evidence>
<dbReference type="GeneID" id="89228892"/>